<keyword evidence="10 11" id="KW-0472">Membrane</keyword>
<evidence type="ECO:0000313" key="13">
    <source>
        <dbReference type="EMBL" id="QGM44777.1"/>
    </source>
</evidence>
<dbReference type="EC" id="2.7.13.3" evidence="3"/>
<dbReference type="Gene3D" id="1.10.287.130">
    <property type="match status" value="1"/>
</dbReference>
<accession>A0A6B8KAL5</accession>
<dbReference type="GO" id="GO:0005886">
    <property type="term" value="C:plasma membrane"/>
    <property type="evidence" value="ECO:0007669"/>
    <property type="project" value="TreeGrafter"/>
</dbReference>
<keyword evidence="7 13" id="KW-0418">Kinase</keyword>
<proteinExistence type="predicted"/>
<dbReference type="SUPFAM" id="SSF47384">
    <property type="entry name" value="Homodimeric domain of signal transducing histidine kinase"/>
    <property type="match status" value="1"/>
</dbReference>
<evidence type="ECO:0000259" key="12">
    <source>
        <dbReference type="PROSITE" id="PS50109"/>
    </source>
</evidence>
<dbReference type="AlphaFoldDB" id="A0A6B8KAL5"/>
<feature type="transmembrane region" description="Helical" evidence="11">
    <location>
        <begin position="12"/>
        <end position="45"/>
    </location>
</feature>
<evidence type="ECO:0000256" key="6">
    <source>
        <dbReference type="ARBA" id="ARBA00022692"/>
    </source>
</evidence>
<dbReference type="InterPro" id="IPR036097">
    <property type="entry name" value="HisK_dim/P_sf"/>
</dbReference>
<evidence type="ECO:0000256" key="10">
    <source>
        <dbReference type="ARBA" id="ARBA00023136"/>
    </source>
</evidence>
<evidence type="ECO:0000256" key="8">
    <source>
        <dbReference type="ARBA" id="ARBA00022989"/>
    </source>
</evidence>
<dbReference type="KEGG" id="mhey:H2LOC_003225"/>
<evidence type="ECO:0000256" key="5">
    <source>
        <dbReference type="ARBA" id="ARBA00022679"/>
    </source>
</evidence>
<dbReference type="PRINTS" id="PR00344">
    <property type="entry name" value="BCTRLSENSOR"/>
</dbReference>
<dbReference type="Pfam" id="PF02518">
    <property type="entry name" value="HATPase_c"/>
    <property type="match status" value="1"/>
</dbReference>
<dbReference type="SMART" id="SM00388">
    <property type="entry name" value="HisKA"/>
    <property type="match status" value="1"/>
</dbReference>
<keyword evidence="6 11" id="KW-0812">Transmembrane</keyword>
<dbReference type="Pfam" id="PF00512">
    <property type="entry name" value="HisKA"/>
    <property type="match status" value="1"/>
</dbReference>
<dbReference type="InterPro" id="IPR004358">
    <property type="entry name" value="Sig_transdc_His_kin-like_C"/>
</dbReference>
<comment type="subcellular location">
    <subcellularLocation>
        <location evidence="2">Membrane</location>
        <topology evidence="2">Multi-pass membrane protein</topology>
    </subcellularLocation>
</comment>
<evidence type="ECO:0000256" key="3">
    <source>
        <dbReference type="ARBA" id="ARBA00012438"/>
    </source>
</evidence>
<gene>
    <name evidence="13" type="ORF">H2LOC_003225</name>
</gene>
<feature type="domain" description="Histidine kinase" evidence="12">
    <location>
        <begin position="257"/>
        <end position="458"/>
    </location>
</feature>
<dbReference type="OrthoDB" id="9809329at2"/>
<comment type="catalytic activity">
    <reaction evidence="1">
        <text>ATP + protein L-histidine = ADP + protein N-phospho-L-histidine.</text>
        <dbReference type="EC" id="2.7.13.3"/>
    </reaction>
</comment>
<keyword evidence="14" id="KW-1185">Reference proteome</keyword>
<dbReference type="SMART" id="SM00387">
    <property type="entry name" value="HATPase_c"/>
    <property type="match status" value="1"/>
</dbReference>
<dbReference type="CDD" id="cd00082">
    <property type="entry name" value="HisKA"/>
    <property type="match status" value="1"/>
</dbReference>
<dbReference type="InterPro" id="IPR005467">
    <property type="entry name" value="His_kinase_dom"/>
</dbReference>
<protein>
    <recommendedName>
        <fullName evidence="3">histidine kinase</fullName>
        <ecNumber evidence="3">2.7.13.3</ecNumber>
    </recommendedName>
</protein>
<dbReference type="InterPro" id="IPR036890">
    <property type="entry name" value="HATPase_C_sf"/>
</dbReference>
<name>A0A6B8KAL5_9HYPH</name>
<keyword evidence="8 11" id="KW-1133">Transmembrane helix</keyword>
<evidence type="ECO:0000256" key="2">
    <source>
        <dbReference type="ARBA" id="ARBA00004141"/>
    </source>
</evidence>
<evidence type="ECO:0000256" key="9">
    <source>
        <dbReference type="ARBA" id="ARBA00023012"/>
    </source>
</evidence>
<evidence type="ECO:0000313" key="14">
    <source>
        <dbReference type="Proteomes" id="UP000309061"/>
    </source>
</evidence>
<keyword evidence="9" id="KW-0902">Two-component regulatory system</keyword>
<dbReference type="CDD" id="cd00075">
    <property type="entry name" value="HATPase"/>
    <property type="match status" value="1"/>
</dbReference>
<keyword evidence="4" id="KW-0597">Phosphoprotein</keyword>
<sequence>MRGRRSLSVRLIVSLAAAQFVAIVFLVPVMEFVVSILGVGVSSAVNPDDWDEYRLIALVQNSLARAPDARVVIQPTVALRDYMDANPGARYAVFDVRTKEALPGSSQQLVAALASLGQIDALALKFRLPTDNLQGARGSLRLLDTPVGRHVIAVYGYRFAWADVYVVAKLFLNLHTAIVIAPGILGAVLVGWIVVRHGLAPLRVAAADIASIDVNTLHKRISAENAPKELAPFFEAVNNALSRLYAGVEAQRRFVANAAHELRTPIAIMRAHADNPDDAAFRSDMRRDIRRVQSIMEQLLATARLSAHGEKELDDIDLGAAVLGLIADFTPLAIENKRQISFEPPPRQISIRLHKWALECVVSNLLNNALRAEPEGGDIHVRVLEPALVEVVDHGDGIPLSDMERIFEPFWRRETSGKGAGLGLAISKELVLSMGGSLTVEQTPGGGATFRISLALRQLTTPTS</sequence>
<reference evidence="13 14" key="1">
    <citation type="submission" date="2019-11" db="EMBL/GenBank/DDBJ databases">
        <title>The genome sequence of Methylocystis heyeri.</title>
        <authorList>
            <person name="Oshkin I.Y."/>
            <person name="Miroshnikov K."/>
            <person name="Dedysh S.N."/>
        </authorList>
    </citation>
    <scope>NUCLEOTIDE SEQUENCE [LARGE SCALE GENOMIC DNA]</scope>
    <source>
        <strain evidence="13 14">H2</strain>
    </source>
</reference>
<dbReference type="Gene3D" id="3.30.565.10">
    <property type="entry name" value="Histidine kinase-like ATPase, C-terminal domain"/>
    <property type="match status" value="1"/>
</dbReference>
<evidence type="ECO:0000256" key="7">
    <source>
        <dbReference type="ARBA" id="ARBA00022777"/>
    </source>
</evidence>
<dbReference type="Proteomes" id="UP000309061">
    <property type="component" value="Chromosome"/>
</dbReference>
<dbReference type="RefSeq" id="WP_136495075.1">
    <property type="nucleotide sequence ID" value="NZ_CP046052.1"/>
</dbReference>
<dbReference type="InterPro" id="IPR050428">
    <property type="entry name" value="TCS_sensor_his_kinase"/>
</dbReference>
<dbReference type="GO" id="GO:0000155">
    <property type="term" value="F:phosphorelay sensor kinase activity"/>
    <property type="evidence" value="ECO:0007669"/>
    <property type="project" value="InterPro"/>
</dbReference>
<organism evidence="13 14">
    <name type="scientific">Methylocystis heyeri</name>
    <dbReference type="NCBI Taxonomy" id="391905"/>
    <lineage>
        <taxon>Bacteria</taxon>
        <taxon>Pseudomonadati</taxon>
        <taxon>Pseudomonadota</taxon>
        <taxon>Alphaproteobacteria</taxon>
        <taxon>Hyphomicrobiales</taxon>
        <taxon>Methylocystaceae</taxon>
        <taxon>Methylocystis</taxon>
    </lineage>
</organism>
<evidence type="ECO:0000256" key="11">
    <source>
        <dbReference type="SAM" id="Phobius"/>
    </source>
</evidence>
<evidence type="ECO:0000256" key="4">
    <source>
        <dbReference type="ARBA" id="ARBA00022553"/>
    </source>
</evidence>
<keyword evidence="5" id="KW-0808">Transferase</keyword>
<dbReference type="InterPro" id="IPR003594">
    <property type="entry name" value="HATPase_dom"/>
</dbReference>
<dbReference type="SUPFAM" id="SSF55874">
    <property type="entry name" value="ATPase domain of HSP90 chaperone/DNA topoisomerase II/histidine kinase"/>
    <property type="match status" value="1"/>
</dbReference>
<dbReference type="PANTHER" id="PTHR45436:SF15">
    <property type="entry name" value="SENSOR HISTIDINE KINASE CUSS"/>
    <property type="match status" value="1"/>
</dbReference>
<dbReference type="EMBL" id="CP046052">
    <property type="protein sequence ID" value="QGM44777.1"/>
    <property type="molecule type" value="Genomic_DNA"/>
</dbReference>
<evidence type="ECO:0000256" key="1">
    <source>
        <dbReference type="ARBA" id="ARBA00000085"/>
    </source>
</evidence>
<dbReference type="PANTHER" id="PTHR45436">
    <property type="entry name" value="SENSOR HISTIDINE KINASE YKOH"/>
    <property type="match status" value="1"/>
</dbReference>
<dbReference type="InterPro" id="IPR003661">
    <property type="entry name" value="HisK_dim/P_dom"/>
</dbReference>
<dbReference type="PROSITE" id="PS50109">
    <property type="entry name" value="HIS_KIN"/>
    <property type="match status" value="1"/>
</dbReference>